<dbReference type="Pfam" id="PF01473">
    <property type="entry name" value="Choline_bind_1"/>
    <property type="match status" value="2"/>
</dbReference>
<feature type="region of interest" description="Disordered" evidence="5">
    <location>
        <begin position="47"/>
        <end position="196"/>
    </location>
</feature>
<dbReference type="AlphaFoldDB" id="A0A1K1KR65"/>
<dbReference type="PROSITE" id="PS51904">
    <property type="entry name" value="GLYCOSYL_HYDROL_F25_2"/>
    <property type="match status" value="1"/>
</dbReference>
<dbReference type="Proteomes" id="UP000190935">
    <property type="component" value="Chromosome I"/>
</dbReference>
<dbReference type="Gene3D" id="3.20.20.80">
    <property type="entry name" value="Glycosidases"/>
    <property type="match status" value="1"/>
</dbReference>
<evidence type="ECO:0000256" key="2">
    <source>
        <dbReference type="ARBA" id="ARBA00022737"/>
    </source>
</evidence>
<dbReference type="SUPFAM" id="SSF51445">
    <property type="entry name" value="(Trans)glycosidases"/>
    <property type="match status" value="1"/>
</dbReference>
<evidence type="ECO:0000256" key="5">
    <source>
        <dbReference type="SAM" id="MobiDB-lite"/>
    </source>
</evidence>
<dbReference type="InterPro" id="IPR018077">
    <property type="entry name" value="Glyco_hydro_fam25_subgr"/>
</dbReference>
<gene>
    <name evidence="6" type="ORF">LAC1533_1911</name>
</gene>
<dbReference type="GO" id="GO:0016052">
    <property type="term" value="P:carbohydrate catabolic process"/>
    <property type="evidence" value="ECO:0007669"/>
    <property type="project" value="TreeGrafter"/>
</dbReference>
<keyword evidence="3" id="KW-0378">Hydrolase</keyword>
<feature type="compositionally biased region" description="Low complexity" evidence="5">
    <location>
        <begin position="90"/>
        <end position="99"/>
    </location>
</feature>
<evidence type="ECO:0000313" key="6">
    <source>
        <dbReference type="EMBL" id="SFV41334.1"/>
    </source>
</evidence>
<dbReference type="Pfam" id="PF19127">
    <property type="entry name" value="Choline_bind_3"/>
    <property type="match status" value="2"/>
</dbReference>
<evidence type="ECO:0000313" key="7">
    <source>
        <dbReference type="Proteomes" id="UP000190935"/>
    </source>
</evidence>
<proteinExistence type="inferred from homology"/>
<dbReference type="InterPro" id="IPR017853">
    <property type="entry name" value="GH"/>
</dbReference>
<dbReference type="PANTHER" id="PTHR34135">
    <property type="entry name" value="LYSOZYME"/>
    <property type="match status" value="1"/>
</dbReference>
<dbReference type="RefSeq" id="WP_079579426.1">
    <property type="nucleotide sequence ID" value="NZ_LT630287.1"/>
</dbReference>
<dbReference type="InterPro" id="IPR002053">
    <property type="entry name" value="Glyco_hydro_25"/>
</dbReference>
<evidence type="ECO:0000256" key="4">
    <source>
        <dbReference type="ARBA" id="ARBA00023295"/>
    </source>
</evidence>
<dbReference type="SUPFAM" id="SSF69360">
    <property type="entry name" value="Cell wall binding repeat"/>
    <property type="match status" value="2"/>
</dbReference>
<keyword evidence="2" id="KW-0677">Repeat</keyword>
<dbReference type="GO" id="GO:0009253">
    <property type="term" value="P:peptidoglycan catabolic process"/>
    <property type="evidence" value="ECO:0007669"/>
    <property type="project" value="InterPro"/>
</dbReference>
<dbReference type="GO" id="GO:0003796">
    <property type="term" value="F:lysozyme activity"/>
    <property type="evidence" value="ECO:0007669"/>
    <property type="project" value="InterPro"/>
</dbReference>
<dbReference type="InterPro" id="IPR018337">
    <property type="entry name" value="Cell_wall/Cho-bd_repeat"/>
</dbReference>
<dbReference type="KEGG" id="laca:LAC1533_1911"/>
<reference evidence="7" key="1">
    <citation type="submission" date="2016-11" db="EMBL/GenBank/DDBJ databases">
        <authorList>
            <person name="Papadimitriou K."/>
        </authorList>
    </citation>
    <scope>NUCLEOTIDE SEQUENCE [LARGE SCALE GENOMIC DNA]</scope>
    <source>
        <strain evidence="7">ACA-DC 1533</strain>
    </source>
</reference>
<feature type="compositionally biased region" description="Polar residues" evidence="5">
    <location>
        <begin position="128"/>
        <end position="177"/>
    </location>
</feature>
<dbReference type="Gene3D" id="2.10.270.10">
    <property type="entry name" value="Cholin Binding"/>
    <property type="match status" value="3"/>
</dbReference>
<dbReference type="Pfam" id="PF01183">
    <property type="entry name" value="Glyco_hydro_25"/>
    <property type="match status" value="1"/>
</dbReference>
<feature type="compositionally biased region" description="Polar residues" evidence="5">
    <location>
        <begin position="51"/>
        <end position="66"/>
    </location>
</feature>
<protein>
    <submittedName>
        <fullName evidence="6">Choline binding protein A</fullName>
    </submittedName>
</protein>
<dbReference type="GeneID" id="95350021"/>
<dbReference type="SMART" id="SM00641">
    <property type="entry name" value="Glyco_25"/>
    <property type="match status" value="1"/>
</dbReference>
<evidence type="ECO:0000256" key="1">
    <source>
        <dbReference type="ARBA" id="ARBA00010646"/>
    </source>
</evidence>
<dbReference type="EMBL" id="LT630287">
    <property type="protein sequence ID" value="SFV41334.1"/>
    <property type="molecule type" value="Genomic_DNA"/>
</dbReference>
<accession>A0A1K1KR65</accession>
<dbReference type="PANTHER" id="PTHR34135:SF2">
    <property type="entry name" value="LYSOZYME"/>
    <property type="match status" value="1"/>
</dbReference>
<comment type="similarity">
    <text evidence="1">Belongs to the glycosyl hydrolase 25 family.</text>
</comment>
<dbReference type="GO" id="GO:0016998">
    <property type="term" value="P:cell wall macromolecule catabolic process"/>
    <property type="evidence" value="ECO:0007669"/>
    <property type="project" value="InterPro"/>
</dbReference>
<feature type="compositionally biased region" description="Low complexity" evidence="5">
    <location>
        <begin position="183"/>
        <end position="193"/>
    </location>
</feature>
<name>A0A1K1KR65_9LACO</name>
<evidence type="ECO:0000256" key="3">
    <source>
        <dbReference type="ARBA" id="ARBA00022801"/>
    </source>
</evidence>
<sequence length="712" mass="80063">MNSKQRSNLKKHARHYQIKKALLTTGITTLSVSGALLTSSLRTHAAEVPNELTTNQVNSMESSPSGKNEVALHNHDTQSSVSKAEESESTENISNNNSAKDADDAETDNNTAQQESETNVSEPAAPGTNEQAPSNIMDESSSKSETTQVTNSDASSSSAVETTSKTDTITGNVSQNSEENEKNNGQNDKQNGQTVSNQPRIAALTRTISPDQFNIGYKRYTIADAVDISSWQNWMTQADFNSLKQIGIRTIIIKTTEGHDYTNPYAQNQINLAKNAGLNVSIYHFVRFNDTNSARNEANYAVSVMNNFKLPYSTLIFADIEADETMQDNLNMNSALKMFWSILSQHGYTNHGVYVGPNYKYLNQVVATVGKDRTWLAQYPFTPTKSGYYEQKWQAAGYGGWQFSSQAKLRENFLDVSHSFNSLLTSPNNSTIITNGQLSQNGHWYLYKGGRLQTGLQYISDQHKTVFYNSYGQMVYGENKVNGHWYLFDNVTGARKTGFQYIRQGNKTVFYDANGQMIYGERKVNGHWYLFDSVTGARKTGFQYIRQGNKTVFYDANGQMIYGERKVNGHWYLFDSVTGARKTGFQYIRQGNKTVFYDANGQMVYGERKINGHWYLFDSVTGARKTGFQHINQGNKTVFYDANGQMVYGERKINGHWYLFDSVTGARKTGFQHINQGNKTVFYNASGQMLYGYQKINGKIYYFDTITGALKN</sequence>
<keyword evidence="4" id="KW-0326">Glycosidase</keyword>
<organism evidence="6 7">
    <name type="scientific">Ligilactobacillus acidipiscis</name>
    <dbReference type="NCBI Taxonomy" id="89059"/>
    <lineage>
        <taxon>Bacteria</taxon>
        <taxon>Bacillati</taxon>
        <taxon>Bacillota</taxon>
        <taxon>Bacilli</taxon>
        <taxon>Lactobacillales</taxon>
        <taxon>Lactobacillaceae</taxon>
        <taxon>Ligilactobacillus</taxon>
    </lineage>
</organism>